<dbReference type="GO" id="GO:0019058">
    <property type="term" value="P:viral life cycle"/>
    <property type="evidence" value="ECO:0007669"/>
    <property type="project" value="InterPro"/>
</dbReference>
<name>A0A3B8E496_9CAUD</name>
<keyword evidence="2" id="KW-1185">Reference proteome</keyword>
<dbReference type="Proteomes" id="UP000282620">
    <property type="component" value="Segment"/>
</dbReference>
<sequence length="83" mass="9445">MTPDECRAKYQQWLNDAMDAYNQLNVGGSVRVVVDQNGERVEYTAANRQSLWAYILRLQNAINSPDPCSAFFGTPSRPARFIF</sequence>
<dbReference type="EMBL" id="MH817999">
    <property type="protein sequence ID" value="AYJ72795.1"/>
    <property type="molecule type" value="Genomic_DNA"/>
</dbReference>
<dbReference type="Pfam" id="PF02831">
    <property type="entry name" value="gpW"/>
    <property type="match status" value="1"/>
</dbReference>
<reference evidence="2" key="1">
    <citation type="submission" date="2018-08" db="EMBL/GenBank/DDBJ databases">
        <title>Complete Genome of Klebsiella pneumoniae Siphophage Seifer.</title>
        <authorList>
            <person name="Salazar A.J."/>
            <person name="Lessor L."/>
            <person name="O'Leary C.J."/>
            <person name="Gill J."/>
            <person name="Liu M."/>
        </authorList>
    </citation>
    <scope>NUCLEOTIDE SEQUENCE [LARGE SCALE GENOMIC DNA]</scope>
</reference>
<dbReference type="InterPro" id="IPR036626">
    <property type="entry name" value="GpW_sf"/>
</dbReference>
<proteinExistence type="predicted"/>
<dbReference type="SUPFAM" id="SSF64210">
    <property type="entry name" value="Head-to-tail joining protein W, gpW"/>
    <property type="match status" value="1"/>
</dbReference>
<evidence type="ECO:0000313" key="2">
    <source>
        <dbReference type="Proteomes" id="UP000282620"/>
    </source>
</evidence>
<gene>
    <name evidence="1" type="ORF">CPT_Seifer_013</name>
</gene>
<protein>
    <submittedName>
        <fullName evidence="1">Head to tail joining protein</fullName>
    </submittedName>
</protein>
<dbReference type="InterPro" id="IPR004174">
    <property type="entry name" value="GpW"/>
</dbReference>
<accession>A0A3B8E496</accession>
<dbReference type="Gene3D" id="3.30.1580.10">
    <property type="entry name" value="Head-to-tail joining protein W"/>
    <property type="match status" value="1"/>
</dbReference>
<evidence type="ECO:0000313" key="1">
    <source>
        <dbReference type="EMBL" id="AYJ72795.1"/>
    </source>
</evidence>
<organism evidence="1 2">
    <name type="scientific">Klebsiella phage Seifer</name>
    <dbReference type="NCBI Taxonomy" id="2315475"/>
    <lineage>
        <taxon>Viruses</taxon>
        <taxon>Duplodnaviria</taxon>
        <taxon>Heunggongvirae</taxon>
        <taxon>Uroviricota</taxon>
        <taxon>Caudoviricetes</taxon>
        <taxon>Casjensviridae</taxon>
        <taxon>Yonseivirus</taxon>
        <taxon>Yonseivirus seifer</taxon>
    </lineage>
</organism>